<keyword evidence="5" id="KW-0808">Transferase</keyword>
<dbReference type="PANTHER" id="PTHR44936:SF10">
    <property type="entry name" value="SENSOR PROTEIN RSTB"/>
    <property type="match status" value="1"/>
</dbReference>
<dbReference type="SMART" id="SM00304">
    <property type="entry name" value="HAMP"/>
    <property type="match status" value="1"/>
</dbReference>
<dbReference type="RefSeq" id="WP_267536808.1">
    <property type="nucleotide sequence ID" value="NZ_JAPNKA010000001.1"/>
</dbReference>
<dbReference type="InterPro" id="IPR036890">
    <property type="entry name" value="HATPase_C_sf"/>
</dbReference>
<dbReference type="SMART" id="SM00387">
    <property type="entry name" value="HATPase_c"/>
    <property type="match status" value="1"/>
</dbReference>
<dbReference type="InterPro" id="IPR003660">
    <property type="entry name" value="HAMP_dom"/>
</dbReference>
<dbReference type="EC" id="2.7.13.3" evidence="3"/>
<dbReference type="SUPFAM" id="SSF158472">
    <property type="entry name" value="HAMP domain-like"/>
    <property type="match status" value="1"/>
</dbReference>
<dbReference type="PROSITE" id="PS50109">
    <property type="entry name" value="HIS_KIN"/>
    <property type="match status" value="1"/>
</dbReference>
<protein>
    <recommendedName>
        <fullName evidence="3">histidine kinase</fullName>
        <ecNumber evidence="3">2.7.13.3</ecNumber>
    </recommendedName>
</protein>
<evidence type="ECO:0000259" key="13">
    <source>
        <dbReference type="PROSITE" id="PS50885"/>
    </source>
</evidence>
<dbReference type="InterPro" id="IPR005467">
    <property type="entry name" value="His_kinase_dom"/>
</dbReference>
<feature type="coiled-coil region" evidence="9">
    <location>
        <begin position="439"/>
        <end position="473"/>
    </location>
</feature>
<gene>
    <name evidence="14" type="ORF">OV287_26415</name>
</gene>
<dbReference type="InterPro" id="IPR050980">
    <property type="entry name" value="2C_sensor_his_kinase"/>
</dbReference>
<organism evidence="14 15">
    <name type="scientific">Archangium lansingense</name>
    <dbReference type="NCBI Taxonomy" id="2995310"/>
    <lineage>
        <taxon>Bacteria</taxon>
        <taxon>Pseudomonadati</taxon>
        <taxon>Myxococcota</taxon>
        <taxon>Myxococcia</taxon>
        <taxon>Myxococcales</taxon>
        <taxon>Cystobacterineae</taxon>
        <taxon>Archangiaceae</taxon>
        <taxon>Archangium</taxon>
    </lineage>
</organism>
<evidence type="ECO:0000256" key="11">
    <source>
        <dbReference type="SAM" id="Phobius"/>
    </source>
</evidence>
<dbReference type="Proteomes" id="UP001207654">
    <property type="component" value="Unassembled WGS sequence"/>
</dbReference>
<dbReference type="CDD" id="cd06225">
    <property type="entry name" value="HAMP"/>
    <property type="match status" value="1"/>
</dbReference>
<dbReference type="GO" id="GO:0005524">
    <property type="term" value="F:ATP binding"/>
    <property type="evidence" value="ECO:0007669"/>
    <property type="project" value="UniProtKB-KW"/>
</dbReference>
<keyword evidence="11" id="KW-1133">Transmembrane helix</keyword>
<dbReference type="Gene3D" id="6.10.340.10">
    <property type="match status" value="1"/>
</dbReference>
<dbReference type="Gene3D" id="3.30.450.20">
    <property type="entry name" value="PAS domain"/>
    <property type="match status" value="2"/>
</dbReference>
<dbReference type="PANTHER" id="PTHR44936">
    <property type="entry name" value="SENSOR PROTEIN CREC"/>
    <property type="match status" value="1"/>
</dbReference>
<evidence type="ECO:0000313" key="15">
    <source>
        <dbReference type="Proteomes" id="UP001207654"/>
    </source>
</evidence>
<dbReference type="Pfam" id="PF02518">
    <property type="entry name" value="HATPase_c"/>
    <property type="match status" value="1"/>
</dbReference>
<name>A0ABT4A8N0_9BACT</name>
<keyword evidence="9" id="KW-0175">Coiled coil</keyword>
<keyword evidence="15" id="KW-1185">Reference proteome</keyword>
<evidence type="ECO:0000256" key="6">
    <source>
        <dbReference type="ARBA" id="ARBA00022741"/>
    </source>
</evidence>
<keyword evidence="4" id="KW-0597">Phosphoprotein</keyword>
<feature type="domain" description="Histidine kinase" evidence="12">
    <location>
        <begin position="587"/>
        <end position="748"/>
    </location>
</feature>
<comment type="caution">
    <text evidence="14">The sequence shown here is derived from an EMBL/GenBank/DDBJ whole genome shotgun (WGS) entry which is preliminary data.</text>
</comment>
<feature type="domain" description="HAMP" evidence="13">
    <location>
        <begin position="395"/>
        <end position="447"/>
    </location>
</feature>
<dbReference type="EMBL" id="JAPNKA010000001">
    <property type="protein sequence ID" value="MCY1078012.1"/>
    <property type="molecule type" value="Genomic_DNA"/>
</dbReference>
<keyword evidence="8 14" id="KW-0067">ATP-binding</keyword>
<dbReference type="Gene3D" id="3.30.565.10">
    <property type="entry name" value="Histidine kinase-like ATPase, C-terminal domain"/>
    <property type="match status" value="1"/>
</dbReference>
<feature type="transmembrane region" description="Helical" evidence="11">
    <location>
        <begin position="21"/>
        <end position="41"/>
    </location>
</feature>
<comment type="catalytic activity">
    <reaction evidence="1">
        <text>ATP + protein L-histidine = ADP + protein N-phospho-L-histidine.</text>
        <dbReference type="EC" id="2.7.13.3"/>
    </reaction>
</comment>
<evidence type="ECO:0000313" key="14">
    <source>
        <dbReference type="EMBL" id="MCY1078012.1"/>
    </source>
</evidence>
<evidence type="ECO:0000256" key="3">
    <source>
        <dbReference type="ARBA" id="ARBA00012438"/>
    </source>
</evidence>
<dbReference type="CDD" id="cd18773">
    <property type="entry name" value="PDC1_HK_sensor"/>
    <property type="match status" value="1"/>
</dbReference>
<keyword evidence="11" id="KW-0472">Membrane</keyword>
<evidence type="ECO:0000256" key="9">
    <source>
        <dbReference type="SAM" id="Coils"/>
    </source>
</evidence>
<evidence type="ECO:0000256" key="7">
    <source>
        <dbReference type="ARBA" id="ARBA00022777"/>
    </source>
</evidence>
<evidence type="ECO:0000256" key="5">
    <source>
        <dbReference type="ARBA" id="ARBA00022679"/>
    </source>
</evidence>
<reference evidence="14 15" key="1">
    <citation type="submission" date="2022-11" db="EMBL/GenBank/DDBJ databases">
        <title>Minimal conservation of predation-associated metabolite biosynthetic gene clusters underscores biosynthetic potential of Myxococcota including descriptions for ten novel species: Archangium lansinium sp. nov., Myxococcus landrumus sp. nov., Nannocystis bai.</title>
        <authorList>
            <person name="Ahearne A."/>
            <person name="Stevens C."/>
            <person name="Phillips K."/>
        </authorList>
    </citation>
    <scope>NUCLEOTIDE SEQUENCE [LARGE SCALE GENOMIC DNA]</scope>
    <source>
        <strain evidence="14 15">MIWBW</strain>
    </source>
</reference>
<evidence type="ECO:0000259" key="12">
    <source>
        <dbReference type="PROSITE" id="PS50109"/>
    </source>
</evidence>
<dbReference type="InterPro" id="IPR004358">
    <property type="entry name" value="Sig_transdc_His_kin-like_C"/>
</dbReference>
<dbReference type="InterPro" id="IPR003594">
    <property type="entry name" value="HATPase_dom"/>
</dbReference>
<keyword evidence="11" id="KW-0812">Transmembrane</keyword>
<feature type="region of interest" description="Disordered" evidence="10">
    <location>
        <begin position="736"/>
        <end position="757"/>
    </location>
</feature>
<dbReference type="Pfam" id="PF00672">
    <property type="entry name" value="HAMP"/>
    <property type="match status" value="1"/>
</dbReference>
<keyword evidence="6" id="KW-0547">Nucleotide-binding</keyword>
<dbReference type="SUPFAM" id="SSF55874">
    <property type="entry name" value="ATPase domain of HSP90 chaperone/DNA topoisomerase II/histidine kinase"/>
    <property type="match status" value="1"/>
</dbReference>
<accession>A0ABT4A8N0</accession>
<evidence type="ECO:0000256" key="1">
    <source>
        <dbReference type="ARBA" id="ARBA00000085"/>
    </source>
</evidence>
<evidence type="ECO:0000256" key="8">
    <source>
        <dbReference type="ARBA" id="ARBA00022840"/>
    </source>
</evidence>
<evidence type="ECO:0000256" key="4">
    <source>
        <dbReference type="ARBA" id="ARBA00022553"/>
    </source>
</evidence>
<dbReference type="PROSITE" id="PS50885">
    <property type="entry name" value="HAMP"/>
    <property type="match status" value="1"/>
</dbReference>
<comment type="subcellular location">
    <subcellularLocation>
        <location evidence="2">Membrane</location>
    </subcellularLocation>
</comment>
<sequence length="757" mass="84865">MVVRQHASSLPARSSLARSTLIKMGVRIAVIIALTTLFSYLHIFHSLRDEALVQLERNVTERSQREQTLFVLAEDNHAAMKVAMAERLRTLSQEDVDARFNSLFALRPDGTLRNRRELFDGTRMPGVFVPKDVTLDADFRRRLVAAYDVVSQYAPAFHVRFTNTGIMLPEGVVVGYWPEGPNYFQDLEATFSIKDFEYFTLAQPEHNPKRESVWTSIFEDPPTQTWMVTVTTPLDVDGRYVGTMSHDLLLNDLMGRTINNHIPGAYNILLRDDGQLIAHPEMKMKSGEGVYDIQKNTGKPEDVSAHAGTAEARAHLHAIFQKLKDLPPGEVLLEVPEYGELLAVARLQGPEWIAVTVLPEQVVSSAAFRAARYVLGFGVVSLLLELVIMYWVLRQQISRPLLDFTQATARLEAGDFNVELDTSRDDELGHLASSFQRMADEIHRREEALRQANEGLEQRVEQRTRELQEVHRKLVETARQVGRAEIATNVLHNVGNVLNSVLTSTLLARERLTALKLESVEKVAELLEQHRNDLPTFLSQDERGKNVLPFITRLGKYMQVERQEIQTLLGDVSRHTEHIGAIVKLQQRYARTPQQLYESVNLGELVEDALRINQAALGRHSVKVERKLAEMPAVVTEKHKVLMILVNLISNAKYAMDVVPEGQRHLTVSLANSSPGHVHIEVRDNGMGIAPEMLTRIFQNGFTTREDGHGFGLHSSALAAQELGGSLKAYSPGPGKGATFTLELPTTPDQRGERASA</sequence>
<dbReference type="PRINTS" id="PR00344">
    <property type="entry name" value="BCTRLSENSOR"/>
</dbReference>
<keyword evidence="7" id="KW-0418">Kinase</keyword>
<evidence type="ECO:0000256" key="10">
    <source>
        <dbReference type="SAM" id="MobiDB-lite"/>
    </source>
</evidence>
<proteinExistence type="predicted"/>
<evidence type="ECO:0000256" key="2">
    <source>
        <dbReference type="ARBA" id="ARBA00004370"/>
    </source>
</evidence>